<evidence type="ECO:0000313" key="4">
    <source>
        <dbReference type="Proteomes" id="UP000182409"/>
    </source>
</evidence>
<dbReference type="Proteomes" id="UP000182409">
    <property type="component" value="Unassembled WGS sequence"/>
</dbReference>
<dbReference type="PANTHER" id="PTHR19328">
    <property type="entry name" value="HEDGEHOG-INTERACTING PROTEIN"/>
    <property type="match status" value="1"/>
</dbReference>
<dbReference type="PANTHER" id="PTHR19328:SF75">
    <property type="entry name" value="ALDOSE SUGAR DEHYDROGENASE YLII"/>
    <property type="match status" value="1"/>
</dbReference>
<feature type="signal peptide" evidence="1">
    <location>
        <begin position="1"/>
        <end position="26"/>
    </location>
</feature>
<accession>A0A1H4JTI2</accession>
<dbReference type="Gene3D" id="2.120.10.30">
    <property type="entry name" value="TolB, C-terminal domain"/>
    <property type="match status" value="1"/>
</dbReference>
<name>A0A1H4JTI2_9BACT</name>
<feature type="domain" description="Glucose/Sorbosone dehydrogenase" evidence="2">
    <location>
        <begin position="236"/>
        <end position="363"/>
    </location>
</feature>
<organism evidence="3 4">
    <name type="scientific">Terriglobus roseus</name>
    <dbReference type="NCBI Taxonomy" id="392734"/>
    <lineage>
        <taxon>Bacteria</taxon>
        <taxon>Pseudomonadati</taxon>
        <taxon>Acidobacteriota</taxon>
        <taxon>Terriglobia</taxon>
        <taxon>Terriglobales</taxon>
        <taxon>Acidobacteriaceae</taxon>
        <taxon>Terriglobus</taxon>
    </lineage>
</organism>
<feature type="chain" id="PRO_5010165517" evidence="1">
    <location>
        <begin position="27"/>
        <end position="542"/>
    </location>
</feature>
<sequence>METWKCSPMSLLRMVALGCIASTACAQQAAPTITLQLRDYLTLPSAEKLDPTTQQQGELSRVNFLREEPGPDRGRIFLSNLNGPLYILDKKTKELTTYLDFNGRDGRKGIFHRLNFATGYQSGLITVQFDPDYRHNGKFYTIHMEDPKVDASAVPDNTSVPGLNVTGYQVTAPVRTSGPAERECVLIEWTDTNTADKTFQGTAREVLRIPYLGHIHPMGDITFNPTARRGDPEWHVMYVSSGDGGSGETLKPITRNNPQRLDTMVGKILRIIPDLTEQTKTSKLSPNGRYRIPDDNPFVNTAGAYGEIWAYGLRNPHRLTWYVDPHGRKPYLITNVIGLATWETVDIIHKGANYGYSEREGNEHLKANNRTEPIPADDRIPVRIGDEPGAEMVKPTYPVLLYPHKEGGGDAISSGFVYEGKIAALRGKFLFGDITTGRIWWADIHEMIAADDGNPATMATMHPIQIEYTDPQGKSQTYPNLAPIVTAAYHARGGVAPYMPGYGTPVGKGRADIRLVMDNAQNIYIISKSDGMLRAVTGASEK</sequence>
<dbReference type="SUPFAM" id="SSF50952">
    <property type="entry name" value="Soluble quinoprotein glucose dehydrogenase"/>
    <property type="match status" value="1"/>
</dbReference>
<evidence type="ECO:0000313" key="3">
    <source>
        <dbReference type="EMBL" id="SEB48962.1"/>
    </source>
</evidence>
<keyword evidence="1" id="KW-0732">Signal</keyword>
<reference evidence="3 4" key="1">
    <citation type="submission" date="2016-10" db="EMBL/GenBank/DDBJ databases">
        <authorList>
            <person name="de Groot N.N."/>
        </authorList>
    </citation>
    <scope>NUCLEOTIDE SEQUENCE [LARGE SCALE GENOMIC DNA]</scope>
    <source>
        <strain evidence="3 4">AB35.6</strain>
    </source>
</reference>
<dbReference type="Pfam" id="PF07995">
    <property type="entry name" value="GSDH"/>
    <property type="match status" value="1"/>
</dbReference>
<gene>
    <name evidence="3" type="ORF">SAMN05443244_0779</name>
</gene>
<dbReference type="InterPro" id="IPR011041">
    <property type="entry name" value="Quinoprot_gluc/sorb_DH_b-prop"/>
</dbReference>
<protein>
    <submittedName>
        <fullName evidence="3">Glucose / Sorbosone dehydrogenase</fullName>
    </submittedName>
</protein>
<dbReference type="EMBL" id="FNSD01000001">
    <property type="protein sequence ID" value="SEB48962.1"/>
    <property type="molecule type" value="Genomic_DNA"/>
</dbReference>
<evidence type="ECO:0000259" key="2">
    <source>
        <dbReference type="Pfam" id="PF07995"/>
    </source>
</evidence>
<proteinExistence type="predicted"/>
<dbReference type="InterPro" id="IPR012938">
    <property type="entry name" value="Glc/Sorbosone_DH"/>
</dbReference>
<dbReference type="AlphaFoldDB" id="A0A1H4JTI2"/>
<evidence type="ECO:0000256" key="1">
    <source>
        <dbReference type="SAM" id="SignalP"/>
    </source>
</evidence>
<dbReference type="InterPro" id="IPR011042">
    <property type="entry name" value="6-blade_b-propeller_TolB-like"/>
</dbReference>
<dbReference type="PROSITE" id="PS51257">
    <property type="entry name" value="PROKAR_LIPOPROTEIN"/>
    <property type="match status" value="1"/>
</dbReference>